<dbReference type="Pfam" id="PF03493">
    <property type="entry name" value="BK_channel_a"/>
    <property type="match status" value="1"/>
</dbReference>
<keyword evidence="8" id="KW-0406">Ion transport</keyword>
<comment type="catalytic activity">
    <reaction evidence="11">
        <text>K(+)(in) = K(+)(out)</text>
        <dbReference type="Rhea" id="RHEA:29463"/>
        <dbReference type="ChEBI" id="CHEBI:29103"/>
    </reaction>
</comment>
<evidence type="ECO:0000256" key="9">
    <source>
        <dbReference type="ARBA" id="ARBA00023136"/>
    </source>
</evidence>
<evidence type="ECO:0000256" key="5">
    <source>
        <dbReference type="ARBA" id="ARBA00022826"/>
    </source>
</evidence>
<dbReference type="GO" id="GO:0005267">
    <property type="term" value="F:potassium channel activity"/>
    <property type="evidence" value="ECO:0007669"/>
    <property type="project" value="UniProtKB-KW"/>
</dbReference>
<keyword evidence="4 12" id="KW-0812">Transmembrane</keyword>
<keyword evidence="9 12" id="KW-0472">Membrane</keyword>
<name>A0AAX4P837_9CHLO</name>
<dbReference type="EMBL" id="CP151505">
    <property type="protein sequence ID" value="WZN62273.1"/>
    <property type="molecule type" value="Genomic_DNA"/>
</dbReference>
<dbReference type="PANTHER" id="PTHR10027">
    <property type="entry name" value="CALCIUM-ACTIVATED POTASSIUM CHANNEL ALPHA CHAIN"/>
    <property type="match status" value="1"/>
</dbReference>
<protein>
    <submittedName>
        <fullName evidence="16">Ion transport protein</fullName>
    </submittedName>
</protein>
<keyword evidence="17" id="KW-1185">Reference proteome</keyword>
<evidence type="ECO:0000256" key="1">
    <source>
        <dbReference type="ARBA" id="ARBA00004141"/>
    </source>
</evidence>
<keyword evidence="7 12" id="KW-1133">Transmembrane helix</keyword>
<evidence type="ECO:0000256" key="3">
    <source>
        <dbReference type="ARBA" id="ARBA00022538"/>
    </source>
</evidence>
<dbReference type="AlphaFoldDB" id="A0AAX4P837"/>
<evidence type="ECO:0000256" key="8">
    <source>
        <dbReference type="ARBA" id="ARBA00023065"/>
    </source>
</evidence>
<evidence type="ECO:0000256" key="10">
    <source>
        <dbReference type="ARBA" id="ARBA00023303"/>
    </source>
</evidence>
<dbReference type="Gene3D" id="3.40.50.720">
    <property type="entry name" value="NAD(P)-binding Rossmann-like Domain"/>
    <property type="match status" value="1"/>
</dbReference>
<dbReference type="Proteomes" id="UP001472866">
    <property type="component" value="Chromosome 05"/>
</dbReference>
<sequence length="992" mass="112797">MSNLLPSSSAIDPFEMPEEFGTWDDLWEQLILFIVVIAAYVSMVILGNRFYDKKIRLARKKDKQYWLQRLSARILGSPGDFSDKQVARNQPALYLVLNLVQYCLSTVVVGMWISKSYTLERPTRVEKFVGIACCAYFLLHGVLELFRNEFRISVAYKASTVADVLSCTSLAMALIHQDGWLSLAYFRVFNAHLSLDRIVRSTQFLTDFQAACLKTLSKFVTLMTISASTMLLVETLGDVYIFDEASLRTHNEKGKEISFFIMLYYSFVTISTVGYGDIYPESGLGRIVAIVMIFGGILFFTNETSKILELTKLMTSGKGSYKSKKNHVIVTGGALDAQNVRVFGPFVEELCHPSRGEERPQILLVASQGLRPDVQKKYLKQWWALGFIRFLQGSLVRLEDMKRTSLSTAKMVFILGDVDAEDQGKEDERNLVTALVIKNVYPHIQMKVMMLKRDSKKLAKAMGIPPFVCYSSQNLEGLVLVNQCRAPGIAVILGNMIKQEPIIYSIDKDNHNYDYVEGLKLEVHGVLLQKPLLGLTYNQLAHALYKNWQIVLVGLMSRTGFYCSCDSKSPELTEANTIAYVLPRDKRDLDLVSRGSVSTEWDEEYNENLASILDKRRKMKRTANKLISKTEINFHQIPSFRVDQPIRARRGTVDIQLNDGIDDGQVLKNHIIILCHSDRQWGLVHVIARNIRQMQTTFRIKLLLLCPYEAPQEVRAKHKWVRFVVGDPHSMEDLTAKANVAHAARIIVLFQPHDTQANNQLMQDQTVVFVTSILEQEFRRVGRSVPLLLTFHEGGSHKLLPEPAKHPETYGNSYHLRSGQIVLVKDLLHTLACSYYTPGILDILLALLDRGESTQALWAFHPYRWVNRTFSELYLDGLREDTTCFALYRVPEVGNKHGNKIPFVWTLPPGDTVIKEDDIVYSMASKDYIMNNRRVDKIHTSALKIQRAVRRWLSERRMKGYNLSNGNADFAHRTTVFGSGSPGLGYSGYIMD</sequence>
<organism evidence="16 17">
    <name type="scientific">Chloropicon roscoffensis</name>
    <dbReference type="NCBI Taxonomy" id="1461544"/>
    <lineage>
        <taxon>Eukaryota</taxon>
        <taxon>Viridiplantae</taxon>
        <taxon>Chlorophyta</taxon>
        <taxon>Chloropicophyceae</taxon>
        <taxon>Chloropicales</taxon>
        <taxon>Chloropicaceae</taxon>
        <taxon>Chloropicon</taxon>
    </lineage>
</organism>
<feature type="transmembrane region" description="Helical" evidence="12">
    <location>
        <begin position="257"/>
        <end position="276"/>
    </location>
</feature>
<dbReference type="Gene3D" id="1.10.287.70">
    <property type="match status" value="1"/>
</dbReference>
<keyword evidence="5" id="KW-0631">Potassium channel</keyword>
<dbReference type="InterPro" id="IPR047871">
    <property type="entry name" value="K_chnl_Slo-like"/>
</dbReference>
<dbReference type="Pfam" id="PF22614">
    <property type="entry name" value="Slo-like_RCK"/>
    <property type="match status" value="1"/>
</dbReference>
<feature type="transmembrane region" description="Helical" evidence="12">
    <location>
        <begin position="283"/>
        <end position="301"/>
    </location>
</feature>
<feature type="domain" description="RCK N-terminal" evidence="15">
    <location>
        <begin position="324"/>
        <end position="446"/>
    </location>
</feature>
<keyword evidence="10" id="KW-0407">Ion channel</keyword>
<feature type="domain" description="Calcium-activated potassium channel BK alpha subunit" evidence="13">
    <location>
        <begin position="475"/>
        <end position="555"/>
    </location>
</feature>
<keyword evidence="3" id="KW-0633">Potassium transport</keyword>
<feature type="transmembrane region" description="Helical" evidence="12">
    <location>
        <begin position="30"/>
        <end position="51"/>
    </location>
</feature>
<dbReference type="InterPro" id="IPR013099">
    <property type="entry name" value="K_chnl_dom"/>
</dbReference>
<reference evidence="16 17" key="1">
    <citation type="submission" date="2024-03" db="EMBL/GenBank/DDBJ databases">
        <title>Complete genome sequence of the green alga Chloropicon roscoffensis RCC1871.</title>
        <authorList>
            <person name="Lemieux C."/>
            <person name="Pombert J.-F."/>
            <person name="Otis C."/>
            <person name="Turmel M."/>
        </authorList>
    </citation>
    <scope>NUCLEOTIDE SEQUENCE [LARGE SCALE GENOMIC DNA]</scope>
    <source>
        <strain evidence="16 17">RCC1871</strain>
    </source>
</reference>
<feature type="transmembrane region" description="Helical" evidence="12">
    <location>
        <begin position="128"/>
        <end position="146"/>
    </location>
</feature>
<gene>
    <name evidence="16" type="ORF">HKI87_05g38090</name>
</gene>
<dbReference type="PANTHER" id="PTHR10027:SF10">
    <property type="entry name" value="SLOWPOKE 2, ISOFORM D"/>
    <property type="match status" value="1"/>
</dbReference>
<feature type="domain" description="Potassium channel" evidence="14">
    <location>
        <begin position="230"/>
        <end position="307"/>
    </location>
</feature>
<evidence type="ECO:0000256" key="6">
    <source>
        <dbReference type="ARBA" id="ARBA00022958"/>
    </source>
</evidence>
<dbReference type="SUPFAM" id="SSF81324">
    <property type="entry name" value="Voltage-gated potassium channels"/>
    <property type="match status" value="1"/>
</dbReference>
<accession>A0AAX4P837</accession>
<feature type="transmembrane region" description="Helical" evidence="12">
    <location>
        <begin position="219"/>
        <end position="237"/>
    </location>
</feature>
<keyword evidence="2" id="KW-0813">Transport</keyword>
<evidence type="ECO:0000256" key="11">
    <source>
        <dbReference type="ARBA" id="ARBA00034430"/>
    </source>
</evidence>
<evidence type="ECO:0000256" key="7">
    <source>
        <dbReference type="ARBA" id="ARBA00022989"/>
    </source>
</evidence>
<evidence type="ECO:0000313" key="16">
    <source>
        <dbReference type="EMBL" id="WZN62273.1"/>
    </source>
</evidence>
<proteinExistence type="predicted"/>
<dbReference type="InterPro" id="IPR003148">
    <property type="entry name" value="RCK_N"/>
</dbReference>
<evidence type="ECO:0000256" key="2">
    <source>
        <dbReference type="ARBA" id="ARBA00022448"/>
    </source>
</evidence>
<evidence type="ECO:0000259" key="13">
    <source>
        <dbReference type="Pfam" id="PF03493"/>
    </source>
</evidence>
<evidence type="ECO:0000313" key="17">
    <source>
        <dbReference type="Proteomes" id="UP001472866"/>
    </source>
</evidence>
<dbReference type="GO" id="GO:0016020">
    <property type="term" value="C:membrane"/>
    <property type="evidence" value="ECO:0007669"/>
    <property type="project" value="UniProtKB-SubCell"/>
</dbReference>
<evidence type="ECO:0000259" key="14">
    <source>
        <dbReference type="Pfam" id="PF07885"/>
    </source>
</evidence>
<comment type="subcellular location">
    <subcellularLocation>
        <location evidence="1">Membrane</location>
        <topology evidence="1">Multi-pass membrane protein</topology>
    </subcellularLocation>
</comment>
<dbReference type="Pfam" id="PF07885">
    <property type="entry name" value="Ion_trans_2"/>
    <property type="match status" value="1"/>
</dbReference>
<keyword evidence="6" id="KW-0630">Potassium</keyword>
<feature type="transmembrane region" description="Helical" evidence="12">
    <location>
        <begin position="92"/>
        <end position="113"/>
    </location>
</feature>
<dbReference type="InterPro" id="IPR003929">
    <property type="entry name" value="K_chnl_BK_asu"/>
</dbReference>
<evidence type="ECO:0000259" key="15">
    <source>
        <dbReference type="Pfam" id="PF22614"/>
    </source>
</evidence>
<evidence type="ECO:0000256" key="12">
    <source>
        <dbReference type="SAM" id="Phobius"/>
    </source>
</evidence>
<evidence type="ECO:0000256" key="4">
    <source>
        <dbReference type="ARBA" id="ARBA00022692"/>
    </source>
</evidence>